<feature type="transmembrane region" description="Helical" evidence="5">
    <location>
        <begin position="213"/>
        <end position="235"/>
    </location>
</feature>
<keyword evidence="7" id="KW-1185">Reference proteome</keyword>
<keyword evidence="2 5" id="KW-0812">Transmembrane</keyword>
<feature type="transmembrane region" description="Helical" evidence="5">
    <location>
        <begin position="89"/>
        <end position="109"/>
    </location>
</feature>
<feature type="transmembrane region" description="Helical" evidence="5">
    <location>
        <begin position="432"/>
        <end position="452"/>
    </location>
</feature>
<dbReference type="InterPro" id="IPR049680">
    <property type="entry name" value="FLVCR1-2_SLC49-like"/>
</dbReference>
<keyword evidence="3 5" id="KW-1133">Transmembrane helix</keyword>
<evidence type="ECO:0000256" key="3">
    <source>
        <dbReference type="ARBA" id="ARBA00022989"/>
    </source>
</evidence>
<dbReference type="Pfam" id="PF07690">
    <property type="entry name" value="MFS_1"/>
    <property type="match status" value="1"/>
</dbReference>
<dbReference type="Proteomes" id="UP001153712">
    <property type="component" value="Chromosome 5"/>
</dbReference>
<feature type="transmembrane region" description="Helical" evidence="5">
    <location>
        <begin position="369"/>
        <end position="392"/>
    </location>
</feature>
<proteinExistence type="predicted"/>
<feature type="transmembrane region" description="Helical" evidence="5">
    <location>
        <begin position="116"/>
        <end position="135"/>
    </location>
</feature>
<dbReference type="SUPFAM" id="SSF103473">
    <property type="entry name" value="MFS general substrate transporter"/>
    <property type="match status" value="1"/>
</dbReference>
<dbReference type="GO" id="GO:0016020">
    <property type="term" value="C:membrane"/>
    <property type="evidence" value="ECO:0007669"/>
    <property type="project" value="UniProtKB-SubCell"/>
</dbReference>
<evidence type="ECO:0000256" key="1">
    <source>
        <dbReference type="ARBA" id="ARBA00004141"/>
    </source>
</evidence>
<dbReference type="PANTHER" id="PTHR10924:SF4">
    <property type="entry name" value="GH15861P"/>
    <property type="match status" value="1"/>
</dbReference>
<accession>A0A9N9TV71</accession>
<feature type="transmembrane region" description="Helical" evidence="5">
    <location>
        <begin position="52"/>
        <end position="77"/>
    </location>
</feature>
<dbReference type="InterPro" id="IPR011701">
    <property type="entry name" value="MFS"/>
</dbReference>
<dbReference type="Gene3D" id="1.20.1250.20">
    <property type="entry name" value="MFS general substrate transporter like domains"/>
    <property type="match status" value="2"/>
</dbReference>
<dbReference type="GO" id="GO:0097037">
    <property type="term" value="P:heme export"/>
    <property type="evidence" value="ECO:0007669"/>
    <property type="project" value="TreeGrafter"/>
</dbReference>
<dbReference type="AlphaFoldDB" id="A0A9N9TV71"/>
<dbReference type="OrthoDB" id="422206at2759"/>
<feature type="transmembrane region" description="Helical" evidence="5">
    <location>
        <begin position="180"/>
        <end position="201"/>
    </location>
</feature>
<evidence type="ECO:0000313" key="7">
    <source>
        <dbReference type="Proteomes" id="UP001153712"/>
    </source>
</evidence>
<comment type="subcellular location">
    <subcellularLocation>
        <location evidence="1">Membrane</location>
        <topology evidence="1">Multi-pass membrane protein</topology>
    </subcellularLocation>
</comment>
<feature type="transmembrane region" description="Helical" evidence="5">
    <location>
        <begin position="342"/>
        <end position="363"/>
    </location>
</feature>
<name>A0A9N9TV71_PHYSR</name>
<evidence type="ECO:0000256" key="2">
    <source>
        <dbReference type="ARBA" id="ARBA00022692"/>
    </source>
</evidence>
<dbReference type="EMBL" id="OU900098">
    <property type="protein sequence ID" value="CAG9861908.1"/>
    <property type="molecule type" value="Genomic_DNA"/>
</dbReference>
<dbReference type="InterPro" id="IPR036259">
    <property type="entry name" value="MFS_trans_sf"/>
</dbReference>
<gene>
    <name evidence="6" type="ORF">PHYEVI_LOCUS8233</name>
</gene>
<evidence type="ECO:0000256" key="4">
    <source>
        <dbReference type="ARBA" id="ARBA00023136"/>
    </source>
</evidence>
<keyword evidence="4 5" id="KW-0472">Membrane</keyword>
<dbReference type="GO" id="GO:0015232">
    <property type="term" value="F:heme transmembrane transporter activity"/>
    <property type="evidence" value="ECO:0007669"/>
    <property type="project" value="TreeGrafter"/>
</dbReference>
<evidence type="ECO:0000313" key="6">
    <source>
        <dbReference type="EMBL" id="CAG9861908.1"/>
    </source>
</evidence>
<evidence type="ECO:0000256" key="5">
    <source>
        <dbReference type="SAM" id="Phobius"/>
    </source>
</evidence>
<sequence>MVGRDRETNKLQFIRNIPLVRLAELSIARKMDRDRGNVDVEIKIYGYRWVQLFIFCLFTVINFMQFLEFTIVADILTKYYSVDSSLIDLSGLVFFAVYIILFLPISYLIERYSLKITAVVSTFLTLAGNVVKIFSTHPSRFYLVLVGQALCAVGQVYMISIPTKFASVWFGANEVSTACALAVLGTQLGSALGAIFPPFLVGDDDNEAVGLGLYNMTIIYVVPSAIVLITVLLFFKARPKLPPSRSQMHLLTQSDGPQESFFSMCKVLMKNKDYLIILFAFGLTNGIWNSFGIVVNTLYTHYFPNGQTDIGIISLIAIIAGGCAGNLMWGMMLDRTHQFKKISLGVLGFAIVTYVVMAASILLQHRVSTFITIPMFGFFAASTLVVSYEYALEVTYPIPESVSCSILNAVIFFFAIAATLVIEGLIGTLGYIAAHAFALLSFVFCFFCVTFVSSNLKRRAANVTITDKTRV</sequence>
<dbReference type="PANTHER" id="PTHR10924">
    <property type="entry name" value="MAJOR FACILITATOR SUPERFAMILY PROTEIN-RELATED"/>
    <property type="match status" value="1"/>
</dbReference>
<feature type="transmembrane region" description="Helical" evidence="5">
    <location>
        <begin position="274"/>
        <end position="298"/>
    </location>
</feature>
<protein>
    <submittedName>
        <fullName evidence="6">Uncharacterized protein</fullName>
    </submittedName>
</protein>
<dbReference type="GO" id="GO:0020037">
    <property type="term" value="F:heme binding"/>
    <property type="evidence" value="ECO:0007669"/>
    <property type="project" value="TreeGrafter"/>
</dbReference>
<reference evidence="6" key="1">
    <citation type="submission" date="2022-01" db="EMBL/GenBank/DDBJ databases">
        <authorList>
            <person name="King R."/>
        </authorList>
    </citation>
    <scope>NUCLEOTIDE SEQUENCE</scope>
</reference>
<feature type="transmembrane region" description="Helical" evidence="5">
    <location>
        <begin position="310"/>
        <end position="330"/>
    </location>
</feature>
<organism evidence="6 7">
    <name type="scientific">Phyllotreta striolata</name>
    <name type="common">Striped flea beetle</name>
    <name type="synonym">Crioceris striolata</name>
    <dbReference type="NCBI Taxonomy" id="444603"/>
    <lineage>
        <taxon>Eukaryota</taxon>
        <taxon>Metazoa</taxon>
        <taxon>Ecdysozoa</taxon>
        <taxon>Arthropoda</taxon>
        <taxon>Hexapoda</taxon>
        <taxon>Insecta</taxon>
        <taxon>Pterygota</taxon>
        <taxon>Neoptera</taxon>
        <taxon>Endopterygota</taxon>
        <taxon>Coleoptera</taxon>
        <taxon>Polyphaga</taxon>
        <taxon>Cucujiformia</taxon>
        <taxon>Chrysomeloidea</taxon>
        <taxon>Chrysomelidae</taxon>
        <taxon>Galerucinae</taxon>
        <taxon>Alticini</taxon>
        <taxon>Phyllotreta</taxon>
    </lineage>
</organism>
<feature type="transmembrane region" description="Helical" evidence="5">
    <location>
        <begin position="404"/>
        <end position="426"/>
    </location>
</feature>